<dbReference type="EC" id="2.7.13.3" evidence="2"/>
<feature type="transmembrane region" description="Helical" evidence="4">
    <location>
        <begin position="154"/>
        <end position="174"/>
    </location>
</feature>
<dbReference type="PANTHER" id="PTHR43547">
    <property type="entry name" value="TWO-COMPONENT HISTIDINE KINASE"/>
    <property type="match status" value="1"/>
</dbReference>
<reference evidence="6" key="1">
    <citation type="submission" date="2021-03" db="EMBL/GenBank/DDBJ databases">
        <title>Legionella lytica PCM 2298.</title>
        <authorList>
            <person name="Koper P."/>
        </authorList>
    </citation>
    <scope>NUCLEOTIDE SEQUENCE</scope>
    <source>
        <strain evidence="6">PCM 2298</strain>
    </source>
</reference>
<evidence type="ECO:0000256" key="4">
    <source>
        <dbReference type="SAM" id="Phobius"/>
    </source>
</evidence>
<keyword evidence="4" id="KW-1133">Transmembrane helix</keyword>
<sequence length="414" mass="47170">MFAVYNYLMEKTIEASHQITLFGIVMMINFPLFGILWKLQNFQVNKEFFLRLIATILCALLALHRFWSPKFLRVLPFLWYLSLLFCLPYFFTYLTLLNDGATLWLMNCMSATFFLFLVTNALDSLILLILGSGLAYFSYVYGADKIIKYVPGDVSIFGLGITFTAAIIIGALFARDRELIYSAKISGMRLLAGSLAHDLRTPLSSIYLQAKMQKSQVETLSGNKEVKQNLNESIAKIERGIDSVNQLISTQLNNIRHDKFDTCKFGFYSINELLKHALEDYPFKHNQHELIDLLIECDFVIWIEKIAFRNLIWNLLNNSFDFIEKEGKGEVSISMAEGQEKDNFNYLHIKDTAKGISTEKAKLIFEPFYSERQGGTGIGLAYCKLLMNAAGGSIACQGKLGEYTNFTIKFPKID</sequence>
<gene>
    <name evidence="6" type="ORF">J2N86_03745</name>
</gene>
<dbReference type="Pfam" id="PF02518">
    <property type="entry name" value="HATPase_c"/>
    <property type="match status" value="1"/>
</dbReference>
<feature type="domain" description="Histidine kinase" evidence="5">
    <location>
        <begin position="194"/>
        <end position="414"/>
    </location>
</feature>
<feature type="transmembrane region" description="Helical" evidence="4">
    <location>
        <begin position="49"/>
        <end position="67"/>
    </location>
</feature>
<dbReference type="PANTHER" id="PTHR43547:SF2">
    <property type="entry name" value="HYBRID SIGNAL TRANSDUCTION HISTIDINE KINASE C"/>
    <property type="match status" value="1"/>
</dbReference>
<protein>
    <recommendedName>
        <fullName evidence="2">histidine kinase</fullName>
        <ecNumber evidence="2">2.7.13.3</ecNumber>
    </recommendedName>
</protein>
<comment type="catalytic activity">
    <reaction evidence="1">
        <text>ATP + protein L-histidine = ADP + protein N-phospho-L-histidine.</text>
        <dbReference type="EC" id="2.7.13.3"/>
    </reaction>
</comment>
<dbReference type="InterPro" id="IPR003594">
    <property type="entry name" value="HATPase_dom"/>
</dbReference>
<dbReference type="EMBL" id="CP071527">
    <property type="protein sequence ID" value="USQ15111.1"/>
    <property type="molecule type" value="Genomic_DNA"/>
</dbReference>
<keyword evidence="4" id="KW-0472">Membrane</keyword>
<accession>A0ABY4YCE7</accession>
<evidence type="ECO:0000313" key="6">
    <source>
        <dbReference type="EMBL" id="USQ15111.1"/>
    </source>
</evidence>
<dbReference type="InterPro" id="IPR036890">
    <property type="entry name" value="HATPase_C_sf"/>
</dbReference>
<proteinExistence type="predicted"/>
<evidence type="ECO:0000256" key="3">
    <source>
        <dbReference type="ARBA" id="ARBA00022553"/>
    </source>
</evidence>
<feature type="transmembrane region" description="Helical" evidence="4">
    <location>
        <begin position="19"/>
        <end position="37"/>
    </location>
</feature>
<keyword evidence="6" id="KW-0808">Transferase</keyword>
<dbReference type="InterPro" id="IPR003661">
    <property type="entry name" value="HisK_dim/P_dom"/>
</dbReference>
<evidence type="ECO:0000256" key="2">
    <source>
        <dbReference type="ARBA" id="ARBA00012438"/>
    </source>
</evidence>
<evidence type="ECO:0000313" key="7">
    <source>
        <dbReference type="Proteomes" id="UP001057474"/>
    </source>
</evidence>
<dbReference type="Proteomes" id="UP001057474">
    <property type="component" value="Chromosome"/>
</dbReference>
<dbReference type="InterPro" id="IPR005467">
    <property type="entry name" value="His_kinase_dom"/>
</dbReference>
<dbReference type="InterPro" id="IPR004358">
    <property type="entry name" value="Sig_transdc_His_kin-like_C"/>
</dbReference>
<dbReference type="InterPro" id="IPR036097">
    <property type="entry name" value="HisK_dim/P_sf"/>
</dbReference>
<feature type="transmembrane region" description="Helical" evidence="4">
    <location>
        <begin position="74"/>
        <end position="95"/>
    </location>
</feature>
<keyword evidence="3" id="KW-0597">Phosphoprotein</keyword>
<organism evidence="6 7">
    <name type="scientific">Legionella lytica</name>
    <dbReference type="NCBI Taxonomy" id="96232"/>
    <lineage>
        <taxon>Bacteria</taxon>
        <taxon>Pseudomonadati</taxon>
        <taxon>Pseudomonadota</taxon>
        <taxon>Gammaproteobacteria</taxon>
        <taxon>Legionellales</taxon>
        <taxon>Legionellaceae</taxon>
        <taxon>Legionella</taxon>
    </lineage>
</organism>
<dbReference type="Gene3D" id="1.10.287.130">
    <property type="match status" value="1"/>
</dbReference>
<evidence type="ECO:0000256" key="1">
    <source>
        <dbReference type="ARBA" id="ARBA00000085"/>
    </source>
</evidence>
<keyword evidence="6" id="KW-0418">Kinase</keyword>
<dbReference type="PROSITE" id="PS50109">
    <property type="entry name" value="HIS_KIN"/>
    <property type="match status" value="1"/>
</dbReference>
<dbReference type="GO" id="GO:0016301">
    <property type="term" value="F:kinase activity"/>
    <property type="evidence" value="ECO:0007669"/>
    <property type="project" value="UniProtKB-KW"/>
</dbReference>
<dbReference type="Gene3D" id="3.30.565.10">
    <property type="entry name" value="Histidine kinase-like ATPase, C-terminal domain"/>
    <property type="match status" value="1"/>
</dbReference>
<dbReference type="Pfam" id="PF00512">
    <property type="entry name" value="HisKA"/>
    <property type="match status" value="1"/>
</dbReference>
<dbReference type="CDD" id="cd00082">
    <property type="entry name" value="HisKA"/>
    <property type="match status" value="1"/>
</dbReference>
<keyword evidence="7" id="KW-1185">Reference proteome</keyword>
<name>A0ABY4YCE7_9GAMM</name>
<dbReference type="SMART" id="SM00387">
    <property type="entry name" value="HATPase_c"/>
    <property type="match status" value="1"/>
</dbReference>
<dbReference type="SUPFAM" id="SSF55874">
    <property type="entry name" value="ATPase domain of HSP90 chaperone/DNA topoisomerase II/histidine kinase"/>
    <property type="match status" value="1"/>
</dbReference>
<evidence type="ECO:0000259" key="5">
    <source>
        <dbReference type="PROSITE" id="PS50109"/>
    </source>
</evidence>
<dbReference type="SUPFAM" id="SSF47384">
    <property type="entry name" value="Homodimeric domain of signal transducing histidine kinase"/>
    <property type="match status" value="1"/>
</dbReference>
<keyword evidence="4" id="KW-0812">Transmembrane</keyword>
<dbReference type="PRINTS" id="PR00344">
    <property type="entry name" value="BCTRLSENSOR"/>
</dbReference>